<accession>A0A9X4H4N5</accession>
<comment type="caution">
    <text evidence="2">The sequence shown here is derived from an EMBL/GenBank/DDBJ whole genome shotgun (WGS) entry which is preliminary data.</text>
</comment>
<protein>
    <submittedName>
        <fullName evidence="2">Uncharacterized protein</fullName>
    </submittedName>
</protein>
<dbReference type="RefSeq" id="WP_277442055.1">
    <property type="nucleotide sequence ID" value="NZ_JAKOAV010000001.1"/>
</dbReference>
<evidence type="ECO:0000313" key="2">
    <source>
        <dbReference type="EMBL" id="MDF9406914.1"/>
    </source>
</evidence>
<organism evidence="2 3">
    <name type="scientific">Pelotomaculum isophthalicicum JI</name>
    <dbReference type="NCBI Taxonomy" id="947010"/>
    <lineage>
        <taxon>Bacteria</taxon>
        <taxon>Bacillati</taxon>
        <taxon>Bacillota</taxon>
        <taxon>Clostridia</taxon>
        <taxon>Eubacteriales</taxon>
        <taxon>Desulfotomaculaceae</taxon>
        <taxon>Pelotomaculum</taxon>
    </lineage>
</organism>
<evidence type="ECO:0000313" key="3">
    <source>
        <dbReference type="Proteomes" id="UP001154312"/>
    </source>
</evidence>
<reference evidence="2" key="1">
    <citation type="submission" date="2022-02" db="EMBL/GenBank/DDBJ databases">
        <authorList>
            <person name="Leng L."/>
        </authorList>
    </citation>
    <scope>NUCLEOTIDE SEQUENCE</scope>
    <source>
        <strain evidence="2">JI</strain>
    </source>
</reference>
<proteinExistence type="predicted"/>
<name>A0A9X4H4N5_9FIRM</name>
<dbReference type="Proteomes" id="UP001154312">
    <property type="component" value="Unassembled WGS sequence"/>
</dbReference>
<dbReference type="AlphaFoldDB" id="A0A9X4H4N5"/>
<keyword evidence="3" id="KW-1185">Reference proteome</keyword>
<feature type="region of interest" description="Disordered" evidence="1">
    <location>
        <begin position="1"/>
        <end position="23"/>
    </location>
</feature>
<evidence type="ECO:0000256" key="1">
    <source>
        <dbReference type="SAM" id="MobiDB-lite"/>
    </source>
</evidence>
<gene>
    <name evidence="2" type="ORF">L7E55_00825</name>
</gene>
<sequence length="72" mass="8602">MPVEHNKFMSKHKSHVDRRRNEYGNAVSKMRVKQMERLNKAAPLIEYNLENFSGKFEIYDHNKNKGRKKPLS</sequence>
<dbReference type="EMBL" id="JAKOAV010000001">
    <property type="protein sequence ID" value="MDF9406914.1"/>
    <property type="molecule type" value="Genomic_DNA"/>
</dbReference>
<feature type="compositionally biased region" description="Basic residues" evidence="1">
    <location>
        <begin position="8"/>
        <end position="18"/>
    </location>
</feature>